<keyword evidence="1" id="KW-0812">Transmembrane</keyword>
<reference evidence="3" key="1">
    <citation type="submission" date="2016-06" db="EMBL/GenBank/DDBJ databases">
        <title>Complete genome sequence of Actinoalloteichus fjordicus DSM 46855 (=ADI127-17), type strain of the new species Actinoalloteichus fjordicus.</title>
        <authorList>
            <person name="Ruckert C."/>
            <person name="Nouioui I."/>
            <person name="Willmese J."/>
            <person name="van Wezel G."/>
            <person name="Klenk H.-P."/>
            <person name="Kalinowski J."/>
            <person name="Zotchev S.B."/>
        </authorList>
    </citation>
    <scope>NUCLEOTIDE SEQUENCE [LARGE SCALE GENOMIC DNA]</scope>
    <source>
        <strain evidence="3">ADI127-7</strain>
    </source>
</reference>
<gene>
    <name evidence="2" type="ORF">UA74_09995</name>
</gene>
<dbReference type="Proteomes" id="UP000185511">
    <property type="component" value="Chromosome"/>
</dbReference>
<keyword evidence="1" id="KW-0472">Membrane</keyword>
<dbReference type="AlphaFoldDB" id="A0AAC9PRK9"/>
<organism evidence="2 3">
    <name type="scientific">Actinoalloteichus fjordicus</name>
    <dbReference type="NCBI Taxonomy" id="1612552"/>
    <lineage>
        <taxon>Bacteria</taxon>
        <taxon>Bacillati</taxon>
        <taxon>Actinomycetota</taxon>
        <taxon>Actinomycetes</taxon>
        <taxon>Pseudonocardiales</taxon>
        <taxon>Pseudonocardiaceae</taxon>
        <taxon>Actinoalloteichus</taxon>
    </lineage>
</organism>
<keyword evidence="3" id="KW-1185">Reference proteome</keyword>
<keyword evidence="1" id="KW-1133">Transmembrane helix</keyword>
<protein>
    <submittedName>
        <fullName evidence="2">Uncharacterized protein</fullName>
    </submittedName>
</protein>
<dbReference type="EMBL" id="CP016076">
    <property type="protein sequence ID" value="APU14062.1"/>
    <property type="molecule type" value="Genomic_DNA"/>
</dbReference>
<name>A0AAC9PRK9_9PSEU</name>
<sequence length="42" mass="4938">MVQYHSFGWTHHGGERMSVVLLILSMFGAWYAVLHIYWAVSR</sequence>
<proteinExistence type="predicted"/>
<dbReference type="KEGG" id="acad:UA74_09995"/>
<feature type="transmembrane region" description="Helical" evidence="1">
    <location>
        <begin position="20"/>
        <end position="40"/>
    </location>
</feature>
<evidence type="ECO:0000313" key="3">
    <source>
        <dbReference type="Proteomes" id="UP000185511"/>
    </source>
</evidence>
<evidence type="ECO:0000256" key="1">
    <source>
        <dbReference type="SAM" id="Phobius"/>
    </source>
</evidence>
<accession>A0AAC9PRK9</accession>
<evidence type="ECO:0000313" key="2">
    <source>
        <dbReference type="EMBL" id="APU14062.1"/>
    </source>
</evidence>